<evidence type="ECO:0000256" key="1">
    <source>
        <dbReference type="ARBA" id="ARBA00004123"/>
    </source>
</evidence>
<gene>
    <name evidence="6" type="ORF">NYPRO_LOCUS5978</name>
</gene>
<name>A0A811YAA3_NYCPR</name>
<keyword evidence="2" id="KW-0805">Transcription regulation</keyword>
<dbReference type="Proteomes" id="UP000645828">
    <property type="component" value="Unassembled WGS sequence"/>
</dbReference>
<comment type="subcellular location">
    <subcellularLocation>
        <location evidence="1">Nucleus</location>
    </subcellularLocation>
</comment>
<dbReference type="GO" id="GO:0005634">
    <property type="term" value="C:nucleus"/>
    <property type="evidence" value="ECO:0007669"/>
    <property type="project" value="UniProtKB-SubCell"/>
</dbReference>
<dbReference type="EMBL" id="CAJHUB010000670">
    <property type="protein sequence ID" value="CAD7673183.1"/>
    <property type="molecule type" value="Genomic_DNA"/>
</dbReference>
<dbReference type="Gene3D" id="3.60.10.10">
    <property type="entry name" value="Endonuclease/exonuclease/phosphatase"/>
    <property type="match status" value="1"/>
</dbReference>
<dbReference type="PANTHER" id="PTHR13793:SF79">
    <property type="entry name" value="PROTEIN JADE-1"/>
    <property type="match status" value="1"/>
</dbReference>
<protein>
    <submittedName>
        <fullName evidence="6">(raccoon dog) hypothetical protein</fullName>
    </submittedName>
</protein>
<dbReference type="GO" id="GO:0006357">
    <property type="term" value="P:regulation of transcription by RNA polymerase II"/>
    <property type="evidence" value="ECO:0007669"/>
    <property type="project" value="TreeGrafter"/>
</dbReference>
<sequence>MKVIRLPNLSLTYCLPTPWSQNSRSQHRAGSCSGHEDREPAEAFRTDPTAAAKLQDSCGLNPEEHCVWADPWTQERGKGVQVPASPGTIPQPAARVVSEERSLMFTRPKKCVVSPGSGPPQLGFVDIRTLGDGVCHYDLNDRDAGWLELTNEEFKEMGLPGLDGYTMERVRGEFGQRCLGIKYDDVVCDVCQSPDGEDGNDMACYGIRKLPGGSSLCRTCALGVQPKCLLCPKKGGAMKNTRSGTNIGSPKKMEPIKKVSHIPSSGWALVCSLDNENNCCTAFHVTLILGDFNAALSTLDRSSKHISKETRALNDTLDQMDFTDSYRTLHPNSTGYTLFSSAHGIFSRIHQYWATNEVLTDSKRLGSSLAYSQTIMP</sequence>
<evidence type="ECO:0000256" key="2">
    <source>
        <dbReference type="ARBA" id="ARBA00023015"/>
    </source>
</evidence>
<proteinExistence type="predicted"/>
<accession>A0A811YAA3</accession>
<comment type="caution">
    <text evidence="6">The sequence shown here is derived from an EMBL/GenBank/DDBJ whole genome shotgun (WGS) entry which is preliminary data.</text>
</comment>
<keyword evidence="7" id="KW-1185">Reference proteome</keyword>
<dbReference type="InterPro" id="IPR036691">
    <property type="entry name" value="Endo/exonu/phosph_ase_sf"/>
</dbReference>
<dbReference type="PANTHER" id="PTHR13793">
    <property type="entry name" value="PHD FINGER PROTEINS"/>
    <property type="match status" value="1"/>
</dbReference>
<reference evidence="6" key="1">
    <citation type="submission" date="2020-12" db="EMBL/GenBank/DDBJ databases">
        <authorList>
            <consortium name="Molecular Ecology Group"/>
        </authorList>
    </citation>
    <scope>NUCLEOTIDE SEQUENCE</scope>
    <source>
        <strain evidence="6">TBG_1078</strain>
    </source>
</reference>
<dbReference type="InterPro" id="IPR050701">
    <property type="entry name" value="Histone_Mod_Regulator"/>
</dbReference>
<dbReference type="GO" id="GO:0000123">
    <property type="term" value="C:histone acetyltransferase complex"/>
    <property type="evidence" value="ECO:0007669"/>
    <property type="project" value="TreeGrafter"/>
</dbReference>
<dbReference type="AlphaFoldDB" id="A0A811YAA3"/>
<evidence type="ECO:0000256" key="4">
    <source>
        <dbReference type="ARBA" id="ARBA00023242"/>
    </source>
</evidence>
<evidence type="ECO:0000256" key="5">
    <source>
        <dbReference type="SAM" id="MobiDB-lite"/>
    </source>
</evidence>
<evidence type="ECO:0000313" key="7">
    <source>
        <dbReference type="Proteomes" id="UP000645828"/>
    </source>
</evidence>
<feature type="region of interest" description="Disordered" evidence="5">
    <location>
        <begin position="19"/>
        <end position="42"/>
    </location>
</feature>
<keyword evidence="3" id="KW-0804">Transcription</keyword>
<dbReference type="SUPFAM" id="SSF56219">
    <property type="entry name" value="DNase I-like"/>
    <property type="match status" value="1"/>
</dbReference>
<evidence type="ECO:0000313" key="6">
    <source>
        <dbReference type="EMBL" id="CAD7673183.1"/>
    </source>
</evidence>
<keyword evidence="4" id="KW-0539">Nucleus</keyword>
<organism evidence="6 7">
    <name type="scientific">Nyctereutes procyonoides</name>
    <name type="common">Raccoon dog</name>
    <name type="synonym">Canis procyonoides</name>
    <dbReference type="NCBI Taxonomy" id="34880"/>
    <lineage>
        <taxon>Eukaryota</taxon>
        <taxon>Metazoa</taxon>
        <taxon>Chordata</taxon>
        <taxon>Craniata</taxon>
        <taxon>Vertebrata</taxon>
        <taxon>Euteleostomi</taxon>
        <taxon>Mammalia</taxon>
        <taxon>Eutheria</taxon>
        <taxon>Laurasiatheria</taxon>
        <taxon>Carnivora</taxon>
        <taxon>Caniformia</taxon>
        <taxon>Canidae</taxon>
        <taxon>Nyctereutes</taxon>
    </lineage>
</organism>
<evidence type="ECO:0000256" key="3">
    <source>
        <dbReference type="ARBA" id="ARBA00023163"/>
    </source>
</evidence>